<feature type="region of interest" description="Disordered" evidence="1">
    <location>
        <begin position="93"/>
        <end position="115"/>
    </location>
</feature>
<organism evidence="2 3">
    <name type="scientific">Ancylostoma ceylanicum</name>
    <dbReference type="NCBI Taxonomy" id="53326"/>
    <lineage>
        <taxon>Eukaryota</taxon>
        <taxon>Metazoa</taxon>
        <taxon>Ecdysozoa</taxon>
        <taxon>Nematoda</taxon>
        <taxon>Chromadorea</taxon>
        <taxon>Rhabditida</taxon>
        <taxon>Rhabditina</taxon>
        <taxon>Rhabditomorpha</taxon>
        <taxon>Strongyloidea</taxon>
        <taxon>Ancylostomatidae</taxon>
        <taxon>Ancylostomatinae</taxon>
        <taxon>Ancylostoma</taxon>
    </lineage>
</organism>
<reference evidence="3" key="1">
    <citation type="journal article" date="2015" name="Nat. Genet.">
        <title>The genome and transcriptome of the zoonotic hookworm Ancylostoma ceylanicum identify infection-specific gene families.</title>
        <authorList>
            <person name="Schwarz E.M."/>
            <person name="Hu Y."/>
            <person name="Antoshechkin I."/>
            <person name="Miller M.M."/>
            <person name="Sternberg P.W."/>
            <person name="Aroian R.V."/>
        </authorList>
    </citation>
    <scope>NUCLEOTIDE SEQUENCE</scope>
    <source>
        <strain evidence="3">HY135</strain>
    </source>
</reference>
<comment type="caution">
    <text evidence="2">The sequence shown here is derived from an EMBL/GenBank/DDBJ whole genome shotgun (WGS) entry which is preliminary data.</text>
</comment>
<evidence type="ECO:0000256" key="1">
    <source>
        <dbReference type="SAM" id="MobiDB-lite"/>
    </source>
</evidence>
<evidence type="ECO:0000313" key="3">
    <source>
        <dbReference type="Proteomes" id="UP000024635"/>
    </source>
</evidence>
<gene>
    <name evidence="2" type="primary">Acey_s0350.g3216</name>
    <name evidence="2" type="ORF">Y032_0350g3216</name>
</gene>
<keyword evidence="3" id="KW-1185">Reference proteome</keyword>
<dbReference type="EMBL" id="JARK01001686">
    <property type="protein sequence ID" value="EYB82805.1"/>
    <property type="molecule type" value="Genomic_DNA"/>
</dbReference>
<feature type="region of interest" description="Disordered" evidence="1">
    <location>
        <begin position="59"/>
        <end position="78"/>
    </location>
</feature>
<dbReference type="Proteomes" id="UP000024635">
    <property type="component" value="Unassembled WGS sequence"/>
</dbReference>
<name>A0A016RWP1_9BILA</name>
<dbReference type="AlphaFoldDB" id="A0A016RWP1"/>
<protein>
    <submittedName>
        <fullName evidence="2">Uncharacterized protein</fullName>
    </submittedName>
</protein>
<accession>A0A016RWP1</accession>
<proteinExistence type="predicted"/>
<evidence type="ECO:0000313" key="2">
    <source>
        <dbReference type="EMBL" id="EYB82805.1"/>
    </source>
</evidence>
<sequence>MKRTRERVQHLERNERKAGCPHKYSTTVAYETDYTYTVEHCSKNAILTFEKFQNSCESDSSFEPPTAVGVHTSVSGREETRQQMRFARVLPSGCEAASAKEPALDQDDRDYTTFS</sequence>